<name>A0A5K1CVH9_9MAGN</name>
<dbReference type="AlphaFoldDB" id="A0A5K1CVH9"/>
<proteinExistence type="predicted"/>
<protein>
    <submittedName>
        <fullName evidence="1">Uncharacterized protein</fullName>
    </submittedName>
</protein>
<reference evidence="1" key="1">
    <citation type="submission" date="2019-09" db="EMBL/GenBank/DDBJ databases">
        <authorList>
            <person name="Zhang L."/>
        </authorList>
    </citation>
    <scope>NUCLEOTIDE SEQUENCE</scope>
</reference>
<dbReference type="EMBL" id="LR721782">
    <property type="protein sequence ID" value="VVW31094.1"/>
    <property type="molecule type" value="Genomic_DNA"/>
</dbReference>
<evidence type="ECO:0000313" key="1">
    <source>
        <dbReference type="EMBL" id="VVW31094.1"/>
    </source>
</evidence>
<organism evidence="1">
    <name type="scientific">Nymphaea colorata</name>
    <name type="common">pocket water lily</name>
    <dbReference type="NCBI Taxonomy" id="210225"/>
    <lineage>
        <taxon>Eukaryota</taxon>
        <taxon>Viridiplantae</taxon>
        <taxon>Streptophyta</taxon>
        <taxon>Embryophyta</taxon>
        <taxon>Tracheophyta</taxon>
        <taxon>Spermatophyta</taxon>
        <taxon>Magnoliopsida</taxon>
        <taxon>Nymphaeales</taxon>
        <taxon>Nymphaeaceae</taxon>
        <taxon>Nymphaea</taxon>
    </lineage>
</organism>
<gene>
    <name evidence="1" type="ORF">NYM_LOCUS18499</name>
</gene>
<dbReference type="Gramene" id="NC4G0239310.1">
    <property type="protein sequence ID" value="NC4G0239310.1:cds"/>
    <property type="gene ID" value="NC4G0239310"/>
</dbReference>
<accession>A0A5K1CVH9</accession>
<sequence length="70" mass="7835">MSITQPQNGREPPVCGAGTYRHNPWRLVGHACWRRAIVSGGTADEDPSLNRPKCTDRNTVIVKRHRITAQ</sequence>